<dbReference type="Gene3D" id="2.40.50.100">
    <property type="match status" value="1"/>
</dbReference>
<comment type="function">
    <text evidence="3">The glycine cleavage system catalyzes the degradation of glycine. The H protein shuttles the methylamine group of glycine from the P protein to the T protein.</text>
</comment>
<evidence type="ECO:0000256" key="1">
    <source>
        <dbReference type="ARBA" id="ARBA00009249"/>
    </source>
</evidence>
<dbReference type="SUPFAM" id="SSF51230">
    <property type="entry name" value="Single hybrid motif"/>
    <property type="match status" value="1"/>
</dbReference>
<comment type="subunit">
    <text evidence="3">The glycine cleavage system is composed of four proteins: P, T, L and H.</text>
</comment>
<comment type="cofactor">
    <cofactor evidence="3">
        <name>(R)-lipoate</name>
        <dbReference type="ChEBI" id="CHEBI:83088"/>
    </cofactor>
    <text evidence="3">Binds 1 lipoyl cofactor covalently.</text>
</comment>
<name>A0A3P3VUY9_9MICO</name>
<evidence type="ECO:0000256" key="4">
    <source>
        <dbReference type="PIRSR" id="PIRSR617453-50"/>
    </source>
</evidence>
<dbReference type="InterPro" id="IPR000089">
    <property type="entry name" value="Biotin_lipoyl"/>
</dbReference>
<dbReference type="Pfam" id="PF01597">
    <property type="entry name" value="GCV_H"/>
    <property type="match status" value="1"/>
</dbReference>
<dbReference type="PANTHER" id="PTHR11715">
    <property type="entry name" value="GLYCINE CLEAVAGE SYSTEM H PROTEIN"/>
    <property type="match status" value="1"/>
</dbReference>
<dbReference type="AlphaFoldDB" id="A0A3P3VUY9"/>
<dbReference type="InterPro" id="IPR002930">
    <property type="entry name" value="GCV_H"/>
</dbReference>
<dbReference type="GO" id="GO:0009249">
    <property type="term" value="P:protein lipoylation"/>
    <property type="evidence" value="ECO:0007669"/>
    <property type="project" value="TreeGrafter"/>
</dbReference>
<dbReference type="OrthoDB" id="9796712at2"/>
<sequence>MSTVKTGLRYTSEHEWITDESPAAIGITQVAADELGEMVYIELPAVGDTITVGETFGEVESTKAVSELFAPVSGEVVEVNDAVVDDPALVNTDAYGAWFIKVEVSEEGTLLSAEEYAAENDVTL</sequence>
<proteinExistence type="inferred from homology"/>
<protein>
    <recommendedName>
        <fullName evidence="3">Glycine cleavage system H protein</fullName>
    </recommendedName>
</protein>
<dbReference type="GO" id="GO:0005829">
    <property type="term" value="C:cytosol"/>
    <property type="evidence" value="ECO:0007669"/>
    <property type="project" value="TreeGrafter"/>
</dbReference>
<dbReference type="CDD" id="cd06848">
    <property type="entry name" value="GCS_H"/>
    <property type="match status" value="1"/>
</dbReference>
<keyword evidence="7" id="KW-1185">Reference proteome</keyword>
<dbReference type="InterPro" id="IPR003016">
    <property type="entry name" value="2-oxoA_DH_lipoyl-BS"/>
</dbReference>
<evidence type="ECO:0000313" key="6">
    <source>
        <dbReference type="EMBL" id="RRJ86500.1"/>
    </source>
</evidence>
<dbReference type="EMBL" id="RQVS01000008">
    <property type="protein sequence ID" value="RRJ86500.1"/>
    <property type="molecule type" value="Genomic_DNA"/>
</dbReference>
<dbReference type="PROSITE" id="PS50968">
    <property type="entry name" value="BIOTINYL_LIPOYL"/>
    <property type="match status" value="1"/>
</dbReference>
<dbReference type="HAMAP" id="MF_00272">
    <property type="entry name" value="GcvH"/>
    <property type="match status" value="1"/>
</dbReference>
<dbReference type="InterPro" id="IPR017453">
    <property type="entry name" value="GCV_H_sub"/>
</dbReference>
<keyword evidence="2 3" id="KW-0450">Lipoyl</keyword>
<feature type="modified residue" description="N6-lipoyllysine" evidence="3 4">
    <location>
        <position position="63"/>
    </location>
</feature>
<evidence type="ECO:0000313" key="7">
    <source>
        <dbReference type="Proteomes" id="UP000274391"/>
    </source>
</evidence>
<dbReference type="GO" id="GO:0019464">
    <property type="term" value="P:glycine decarboxylation via glycine cleavage system"/>
    <property type="evidence" value="ECO:0007669"/>
    <property type="project" value="UniProtKB-UniRule"/>
</dbReference>
<comment type="similarity">
    <text evidence="1 3">Belongs to the GcvH family.</text>
</comment>
<dbReference type="InterPro" id="IPR011053">
    <property type="entry name" value="Single_hybrid_motif"/>
</dbReference>
<accession>A0A3P3VUY9</accession>
<dbReference type="NCBIfam" id="NF002270">
    <property type="entry name" value="PRK01202.1"/>
    <property type="match status" value="1"/>
</dbReference>
<feature type="domain" description="Lipoyl-binding" evidence="5">
    <location>
        <begin position="22"/>
        <end position="103"/>
    </location>
</feature>
<dbReference type="PROSITE" id="PS00189">
    <property type="entry name" value="LIPOYL"/>
    <property type="match status" value="1"/>
</dbReference>
<dbReference type="PANTHER" id="PTHR11715:SF3">
    <property type="entry name" value="GLYCINE CLEAVAGE SYSTEM H PROTEIN-RELATED"/>
    <property type="match status" value="1"/>
</dbReference>
<evidence type="ECO:0000256" key="3">
    <source>
        <dbReference type="HAMAP-Rule" id="MF_00272"/>
    </source>
</evidence>
<organism evidence="6 7">
    <name type="scientific">Gulosibacter macacae</name>
    <dbReference type="NCBI Taxonomy" id="2488791"/>
    <lineage>
        <taxon>Bacteria</taxon>
        <taxon>Bacillati</taxon>
        <taxon>Actinomycetota</taxon>
        <taxon>Actinomycetes</taxon>
        <taxon>Micrococcales</taxon>
        <taxon>Microbacteriaceae</taxon>
        <taxon>Gulosibacter</taxon>
    </lineage>
</organism>
<evidence type="ECO:0000256" key="2">
    <source>
        <dbReference type="ARBA" id="ARBA00022823"/>
    </source>
</evidence>
<evidence type="ECO:0000259" key="5">
    <source>
        <dbReference type="PROSITE" id="PS50968"/>
    </source>
</evidence>
<dbReference type="GO" id="GO:0005960">
    <property type="term" value="C:glycine cleavage complex"/>
    <property type="evidence" value="ECO:0007669"/>
    <property type="project" value="InterPro"/>
</dbReference>
<gene>
    <name evidence="3 6" type="primary">gcvH</name>
    <name evidence="6" type="ORF">EG850_07540</name>
</gene>
<dbReference type="RefSeq" id="WP_124972150.1">
    <property type="nucleotide sequence ID" value="NZ_RQVS01000008.1"/>
</dbReference>
<dbReference type="Proteomes" id="UP000274391">
    <property type="component" value="Unassembled WGS sequence"/>
</dbReference>
<reference evidence="6 7" key="1">
    <citation type="submission" date="2018-11" db="EMBL/GenBank/DDBJ databases">
        <title>YIM 102482-1 draft genome.</title>
        <authorList>
            <person name="Li G."/>
            <person name="Jiang Y."/>
        </authorList>
    </citation>
    <scope>NUCLEOTIDE SEQUENCE [LARGE SCALE GENOMIC DNA]</scope>
    <source>
        <strain evidence="6 7">YIM 102482-1</strain>
    </source>
</reference>
<comment type="caution">
    <text evidence="6">The sequence shown here is derived from an EMBL/GenBank/DDBJ whole genome shotgun (WGS) entry which is preliminary data.</text>
</comment>
<dbReference type="InterPro" id="IPR033753">
    <property type="entry name" value="GCV_H/Fam206"/>
</dbReference>
<dbReference type="NCBIfam" id="TIGR00527">
    <property type="entry name" value="gcvH"/>
    <property type="match status" value="1"/>
</dbReference>